<dbReference type="EMBL" id="AY809575">
    <property type="protein sequence ID" value="AAX25464.2"/>
    <property type="molecule type" value="mRNA"/>
</dbReference>
<organism evidence="2">
    <name type="scientific">Schistosoma japonicum</name>
    <name type="common">Blood fluke</name>
    <dbReference type="NCBI Taxonomy" id="6182"/>
    <lineage>
        <taxon>Eukaryota</taxon>
        <taxon>Metazoa</taxon>
        <taxon>Spiralia</taxon>
        <taxon>Lophotrochozoa</taxon>
        <taxon>Platyhelminthes</taxon>
        <taxon>Trematoda</taxon>
        <taxon>Digenea</taxon>
        <taxon>Strigeidida</taxon>
        <taxon>Schistosomatoidea</taxon>
        <taxon>Schistosomatidae</taxon>
        <taxon>Schistosoma</taxon>
    </lineage>
</organism>
<evidence type="ECO:0000256" key="1">
    <source>
        <dbReference type="SAM" id="Coils"/>
    </source>
</evidence>
<name>Q5C4G1_SCHJA</name>
<feature type="coiled-coil region" evidence="1">
    <location>
        <begin position="7"/>
        <end position="34"/>
    </location>
</feature>
<dbReference type="AlphaFoldDB" id="Q5C4G1"/>
<feature type="non-terminal residue" evidence="2">
    <location>
        <position position="157"/>
    </location>
</feature>
<sequence length="157" mass="18497">SYLIKTIQHLKLEISNLQSELVKKSQEMEELNKGMNWRSSTNSQSNNGLYQTLSQRDGQIHALHNQLADIEKQSLLYKEERDKLAYERDLLCEDLERLLTRRQSLDKLREYVSSLLQQIQSNPNVNINKLMKYSNDNRIFYPNQNNLTKGINRVTNI</sequence>
<protein>
    <submittedName>
        <fullName evidence="2">SJCHGC07680 protein</fullName>
    </submittedName>
</protein>
<keyword evidence="1" id="KW-0175">Coiled coil</keyword>
<feature type="non-terminal residue" evidence="2">
    <location>
        <position position="1"/>
    </location>
</feature>
<evidence type="ECO:0000313" key="2">
    <source>
        <dbReference type="EMBL" id="AAX25464.2"/>
    </source>
</evidence>
<accession>Q5C4G1</accession>
<proteinExistence type="evidence at transcript level"/>
<reference evidence="2" key="1">
    <citation type="journal article" date="2006" name="PLoS Pathog.">
        <title>New perspectives on host-parasite interplay by comparative transcriptomic and proteomic analyses of Schistosoma japonicum.</title>
        <authorList>
            <person name="Liu F."/>
            <person name="Lu J."/>
            <person name="Hu W."/>
            <person name="Wang S.Y."/>
            <person name="Cui S.J."/>
            <person name="Chi M."/>
            <person name="Yan Q."/>
            <person name="Wang X.R."/>
            <person name="Song H.D."/>
            <person name="Xu X.N."/>
            <person name="Wang J.J."/>
            <person name="Zhang X.L."/>
            <person name="Zhang X."/>
            <person name="Wang Z.Q."/>
            <person name="Xue C.L."/>
            <person name="Brindley P.J."/>
            <person name="McManus D.P."/>
            <person name="Yang P.Y."/>
            <person name="Feng Z."/>
            <person name="Chen Z."/>
            <person name="Han Z.G."/>
        </authorList>
    </citation>
    <scope>NUCLEOTIDE SEQUENCE</scope>
</reference>